<dbReference type="InterPro" id="IPR013611">
    <property type="entry name" value="Transp-assoc_OB_typ2"/>
</dbReference>
<dbReference type="InterPro" id="IPR008995">
    <property type="entry name" value="Mo/tungstate-bd_C_term_dom"/>
</dbReference>
<dbReference type="Gene3D" id="3.40.50.300">
    <property type="entry name" value="P-loop containing nucleotide triphosphate hydrolases"/>
    <property type="match status" value="1"/>
</dbReference>
<dbReference type="FunFam" id="3.40.50.300:FF:000425">
    <property type="entry name" value="Probable ABC transporter, ATP-binding subunit"/>
    <property type="match status" value="1"/>
</dbReference>
<feature type="domain" description="ABC transporter" evidence="10">
    <location>
        <begin position="5"/>
        <end position="235"/>
    </location>
</feature>
<keyword evidence="2" id="KW-0813">Transport</keyword>
<sequence length="342" mass="35734">MTKSVHVRDVRKAFGPQPVLRGVTFAVEAGRIAALLGPSGCGKTTLLRAIAGFDRIDGGEILIDGTAVSGGGAHVPPEKRRVGYVPQEGALFPHLTVAGNVGYGLRRRERTAERIGAALALVGLEALKDRYPHQLSGGQQQRVALARALAPAPKLVVLDEPFNGLDLDLRRTLREEVTAALRRAGASAVLVTHDPEEAFASADVVAVMQDGHIVQQDEPRTVYRAPSSADVARITGGAIFLDATIRDGAAETPLGPAALAAIAPGVDGRASVCVRPEQIVIGGEGRSATVVERSFRGDHSLLTVAIGDRRLSVRAPADFEADGSGAVRLAIAGPCVAFRPES</sequence>
<dbReference type="Proteomes" id="UP000249577">
    <property type="component" value="Unassembled WGS sequence"/>
</dbReference>
<dbReference type="PROSITE" id="PS00211">
    <property type="entry name" value="ABC_TRANSPORTER_1"/>
    <property type="match status" value="1"/>
</dbReference>
<dbReference type="InterPro" id="IPR027417">
    <property type="entry name" value="P-loop_NTPase"/>
</dbReference>
<dbReference type="InterPro" id="IPR003439">
    <property type="entry name" value="ABC_transporter-like_ATP-bd"/>
</dbReference>
<evidence type="ECO:0000256" key="8">
    <source>
        <dbReference type="ARBA" id="ARBA00023065"/>
    </source>
</evidence>
<keyword evidence="3" id="KW-1003">Cell membrane</keyword>
<dbReference type="Pfam" id="PF08402">
    <property type="entry name" value="TOBE_2"/>
    <property type="match status" value="1"/>
</dbReference>
<evidence type="ECO:0000313" key="11">
    <source>
        <dbReference type="EMBL" id="PZQ18846.1"/>
    </source>
</evidence>
<evidence type="ECO:0000256" key="1">
    <source>
        <dbReference type="ARBA" id="ARBA00005417"/>
    </source>
</evidence>
<evidence type="ECO:0000256" key="9">
    <source>
        <dbReference type="ARBA" id="ARBA00023136"/>
    </source>
</evidence>
<organism evidence="11 12">
    <name type="scientific">Ancylobacter novellus</name>
    <name type="common">Thiobacillus novellus</name>
    <dbReference type="NCBI Taxonomy" id="921"/>
    <lineage>
        <taxon>Bacteria</taxon>
        <taxon>Pseudomonadati</taxon>
        <taxon>Pseudomonadota</taxon>
        <taxon>Alphaproteobacteria</taxon>
        <taxon>Hyphomicrobiales</taxon>
        <taxon>Xanthobacteraceae</taxon>
        <taxon>Ancylobacter</taxon>
    </lineage>
</organism>
<reference evidence="11 12" key="1">
    <citation type="submission" date="2017-08" db="EMBL/GenBank/DDBJ databases">
        <title>Infants hospitalized years apart are colonized by the same room-sourced microbial strains.</title>
        <authorList>
            <person name="Brooks B."/>
            <person name="Olm M.R."/>
            <person name="Firek B.A."/>
            <person name="Baker R."/>
            <person name="Thomas B.C."/>
            <person name="Morowitz M.J."/>
            <person name="Banfield J.F."/>
        </authorList>
    </citation>
    <scope>NUCLEOTIDE SEQUENCE [LARGE SCALE GENOMIC DNA]</scope>
    <source>
        <strain evidence="11">S2_005_003_R2_43</strain>
    </source>
</reference>
<keyword evidence="5" id="KW-0547">Nucleotide-binding</keyword>
<dbReference type="AlphaFoldDB" id="A0A2W5KP57"/>
<keyword evidence="9" id="KW-0472">Membrane</keyword>
<dbReference type="PANTHER" id="PTHR42781:SF4">
    <property type="entry name" value="SPERMIDINE_PUTRESCINE IMPORT ATP-BINDING PROTEIN POTA"/>
    <property type="match status" value="1"/>
</dbReference>
<dbReference type="Pfam" id="PF00005">
    <property type="entry name" value="ABC_tran"/>
    <property type="match status" value="1"/>
</dbReference>
<evidence type="ECO:0000256" key="2">
    <source>
        <dbReference type="ARBA" id="ARBA00022448"/>
    </source>
</evidence>
<dbReference type="InterPro" id="IPR017871">
    <property type="entry name" value="ABC_transporter-like_CS"/>
</dbReference>
<dbReference type="PANTHER" id="PTHR42781">
    <property type="entry name" value="SPERMIDINE/PUTRESCINE IMPORT ATP-BINDING PROTEIN POTA"/>
    <property type="match status" value="1"/>
</dbReference>
<evidence type="ECO:0000259" key="10">
    <source>
        <dbReference type="PROSITE" id="PS50893"/>
    </source>
</evidence>
<evidence type="ECO:0000256" key="7">
    <source>
        <dbReference type="ARBA" id="ARBA00023004"/>
    </source>
</evidence>
<accession>A0A2W5KP57</accession>
<gene>
    <name evidence="11" type="ORF">DI565_00070</name>
</gene>
<dbReference type="GO" id="GO:0015408">
    <property type="term" value="F:ABC-type ferric iron transporter activity"/>
    <property type="evidence" value="ECO:0007669"/>
    <property type="project" value="InterPro"/>
</dbReference>
<comment type="similarity">
    <text evidence="1">Belongs to the ABC transporter superfamily.</text>
</comment>
<evidence type="ECO:0000313" key="12">
    <source>
        <dbReference type="Proteomes" id="UP000249577"/>
    </source>
</evidence>
<keyword evidence="4" id="KW-0410">Iron transport</keyword>
<evidence type="ECO:0000256" key="6">
    <source>
        <dbReference type="ARBA" id="ARBA00022840"/>
    </source>
</evidence>
<keyword evidence="8" id="KW-0406">Ion transport</keyword>
<dbReference type="PROSITE" id="PS50893">
    <property type="entry name" value="ABC_TRANSPORTER_2"/>
    <property type="match status" value="1"/>
</dbReference>
<keyword evidence="6 11" id="KW-0067">ATP-binding</keyword>
<evidence type="ECO:0000256" key="3">
    <source>
        <dbReference type="ARBA" id="ARBA00022475"/>
    </source>
</evidence>
<dbReference type="EMBL" id="QFPN01000001">
    <property type="protein sequence ID" value="PZQ18846.1"/>
    <property type="molecule type" value="Genomic_DNA"/>
</dbReference>
<dbReference type="SMART" id="SM00382">
    <property type="entry name" value="AAA"/>
    <property type="match status" value="1"/>
</dbReference>
<name>A0A2W5KP57_ANCNO</name>
<dbReference type="GO" id="GO:0016887">
    <property type="term" value="F:ATP hydrolysis activity"/>
    <property type="evidence" value="ECO:0007669"/>
    <property type="project" value="InterPro"/>
</dbReference>
<dbReference type="SUPFAM" id="SSF50331">
    <property type="entry name" value="MOP-like"/>
    <property type="match status" value="1"/>
</dbReference>
<dbReference type="InterPro" id="IPR003593">
    <property type="entry name" value="AAA+_ATPase"/>
</dbReference>
<keyword evidence="7" id="KW-0408">Iron</keyword>
<evidence type="ECO:0000256" key="5">
    <source>
        <dbReference type="ARBA" id="ARBA00022741"/>
    </source>
</evidence>
<proteinExistence type="inferred from homology"/>
<dbReference type="InterPro" id="IPR015853">
    <property type="entry name" value="ABC_transpr_FbpC"/>
</dbReference>
<dbReference type="GO" id="GO:0015697">
    <property type="term" value="P:quaternary ammonium group transport"/>
    <property type="evidence" value="ECO:0007669"/>
    <property type="project" value="UniProtKB-ARBA"/>
</dbReference>
<dbReference type="SUPFAM" id="SSF52540">
    <property type="entry name" value="P-loop containing nucleoside triphosphate hydrolases"/>
    <property type="match status" value="1"/>
</dbReference>
<comment type="caution">
    <text evidence="11">The sequence shown here is derived from an EMBL/GenBank/DDBJ whole genome shotgun (WGS) entry which is preliminary data.</text>
</comment>
<evidence type="ECO:0000256" key="4">
    <source>
        <dbReference type="ARBA" id="ARBA00022496"/>
    </source>
</evidence>
<dbReference type="InterPro" id="IPR050093">
    <property type="entry name" value="ABC_SmlMolc_Importer"/>
</dbReference>
<dbReference type="GO" id="GO:0005524">
    <property type="term" value="F:ATP binding"/>
    <property type="evidence" value="ECO:0007669"/>
    <property type="project" value="UniProtKB-KW"/>
</dbReference>
<dbReference type="CDD" id="cd03259">
    <property type="entry name" value="ABC_Carb_Solutes_like"/>
    <property type="match status" value="1"/>
</dbReference>
<protein>
    <submittedName>
        <fullName evidence="11">ABC transporter ATP-binding protein</fullName>
    </submittedName>
</protein>
<dbReference type="GO" id="GO:0043190">
    <property type="term" value="C:ATP-binding cassette (ABC) transporter complex"/>
    <property type="evidence" value="ECO:0007669"/>
    <property type="project" value="InterPro"/>
</dbReference>